<dbReference type="Proteomes" id="UP000799291">
    <property type="component" value="Unassembled WGS sequence"/>
</dbReference>
<name>A0A6G1ID97_9PLEO</name>
<evidence type="ECO:0000313" key="2">
    <source>
        <dbReference type="Proteomes" id="UP000799291"/>
    </source>
</evidence>
<organism evidence="1 2">
    <name type="scientific">Lentithecium fluviatile CBS 122367</name>
    <dbReference type="NCBI Taxonomy" id="1168545"/>
    <lineage>
        <taxon>Eukaryota</taxon>
        <taxon>Fungi</taxon>
        <taxon>Dikarya</taxon>
        <taxon>Ascomycota</taxon>
        <taxon>Pezizomycotina</taxon>
        <taxon>Dothideomycetes</taxon>
        <taxon>Pleosporomycetidae</taxon>
        <taxon>Pleosporales</taxon>
        <taxon>Massarineae</taxon>
        <taxon>Lentitheciaceae</taxon>
        <taxon>Lentithecium</taxon>
    </lineage>
</organism>
<sequence>MAAIDAALAAISSLKLGEKVNYTYIAADYSVKRLTLLRRHRGKIIKCRNLNESQEQALIEYIKDLNKRGLPPIR</sequence>
<evidence type="ECO:0008006" key="3">
    <source>
        <dbReference type="Google" id="ProtNLM"/>
    </source>
</evidence>
<keyword evidence="2" id="KW-1185">Reference proteome</keyword>
<protein>
    <recommendedName>
        <fullName evidence="3">HTH CENPB-type domain-containing protein</fullName>
    </recommendedName>
</protein>
<reference evidence="1" key="1">
    <citation type="journal article" date="2020" name="Stud. Mycol.">
        <title>101 Dothideomycetes genomes: a test case for predicting lifestyles and emergence of pathogens.</title>
        <authorList>
            <person name="Haridas S."/>
            <person name="Albert R."/>
            <person name="Binder M."/>
            <person name="Bloem J."/>
            <person name="Labutti K."/>
            <person name="Salamov A."/>
            <person name="Andreopoulos B."/>
            <person name="Baker S."/>
            <person name="Barry K."/>
            <person name="Bills G."/>
            <person name="Bluhm B."/>
            <person name="Cannon C."/>
            <person name="Castanera R."/>
            <person name="Culley D."/>
            <person name="Daum C."/>
            <person name="Ezra D."/>
            <person name="Gonzalez J."/>
            <person name="Henrissat B."/>
            <person name="Kuo A."/>
            <person name="Liang C."/>
            <person name="Lipzen A."/>
            <person name="Lutzoni F."/>
            <person name="Magnuson J."/>
            <person name="Mondo S."/>
            <person name="Nolan M."/>
            <person name="Ohm R."/>
            <person name="Pangilinan J."/>
            <person name="Park H.-J."/>
            <person name="Ramirez L."/>
            <person name="Alfaro M."/>
            <person name="Sun H."/>
            <person name="Tritt A."/>
            <person name="Yoshinaga Y."/>
            <person name="Zwiers L.-H."/>
            <person name="Turgeon B."/>
            <person name="Goodwin S."/>
            <person name="Spatafora J."/>
            <person name="Crous P."/>
            <person name="Grigoriev I."/>
        </authorList>
    </citation>
    <scope>NUCLEOTIDE SEQUENCE</scope>
    <source>
        <strain evidence="1">CBS 122367</strain>
    </source>
</reference>
<evidence type="ECO:0000313" key="1">
    <source>
        <dbReference type="EMBL" id="KAF2675941.1"/>
    </source>
</evidence>
<dbReference type="AlphaFoldDB" id="A0A6G1ID97"/>
<dbReference type="EMBL" id="MU005643">
    <property type="protein sequence ID" value="KAF2675941.1"/>
    <property type="molecule type" value="Genomic_DNA"/>
</dbReference>
<accession>A0A6G1ID97</accession>
<gene>
    <name evidence="1" type="ORF">K458DRAFT_323245</name>
</gene>
<proteinExistence type="predicted"/>
<dbReference type="OrthoDB" id="3942738at2759"/>